<reference evidence="4 5" key="1">
    <citation type="journal article" date="2019" name="Environ. Microbiol.">
        <title>Species interactions and distinct microbial communities in high Arctic permafrost affected cryosols are associated with the CH4 and CO2 gas fluxes.</title>
        <authorList>
            <person name="Altshuler I."/>
            <person name="Hamel J."/>
            <person name="Turney S."/>
            <person name="Magnuson E."/>
            <person name="Levesque R."/>
            <person name="Greer C."/>
            <person name="Whyte L.G."/>
        </authorList>
    </citation>
    <scope>NUCLEOTIDE SEQUENCE [LARGE SCALE GENOMIC DNA]</scope>
    <source>
        <strain evidence="4 5">S5.20</strain>
    </source>
</reference>
<dbReference type="InterPro" id="IPR005693">
    <property type="entry name" value="Mce"/>
</dbReference>
<dbReference type="Pfam" id="PF02470">
    <property type="entry name" value="MlaD"/>
    <property type="match status" value="1"/>
</dbReference>
<organism evidence="4 5">
    <name type="scientific">Mycolicibacterium hodleri</name>
    <dbReference type="NCBI Taxonomy" id="49897"/>
    <lineage>
        <taxon>Bacteria</taxon>
        <taxon>Bacillati</taxon>
        <taxon>Actinomycetota</taxon>
        <taxon>Actinomycetes</taxon>
        <taxon>Mycobacteriales</taxon>
        <taxon>Mycobacteriaceae</taxon>
        <taxon>Mycolicibacterium</taxon>
    </lineage>
</organism>
<dbReference type="Proteomes" id="UP000320095">
    <property type="component" value="Unassembled WGS sequence"/>
</dbReference>
<dbReference type="PANTHER" id="PTHR33371">
    <property type="entry name" value="INTERMEMBRANE PHOSPHOLIPID TRANSPORT SYSTEM BINDING PROTEIN MLAD-RELATED"/>
    <property type="match status" value="1"/>
</dbReference>
<sequence>MARPGESNPVRTGIFGIAIVACLVLVSFGYSGLPFWPQGKNYEAYFSDAGGITPGNDVNVSGIKVGKVGSVELAGDSALVKFTVDRKVRVGDQSLVAIKTDTVLGQKSLAVTPKGAGSTTMIPLGRTTTPYTLNTALQDLGQNASELDKPKFEQALATLTETLHDATPQLRGALDGVTDLSRSLNKRDEALEQLLARAKKVSDTLAQRAGQVNQLITDGNLLFAALDEKRQALSNLIGGIQAVSEQLSGFVADNKREFGPALQKLNAVLDNLLERRDHIGEALRRLPPYATALGEVVGSGPGFQINLYGLPPASLSEVLLDTYFQPGKLPDSLADYLRGFISERTVIRPKSP</sequence>
<feature type="domain" description="Mce/MlaD" evidence="2">
    <location>
        <begin position="39"/>
        <end position="113"/>
    </location>
</feature>
<evidence type="ECO:0000256" key="1">
    <source>
        <dbReference type="SAM" id="Phobius"/>
    </source>
</evidence>
<protein>
    <submittedName>
        <fullName evidence="4">Virulence factor Mce family protein</fullName>
    </submittedName>
</protein>
<feature type="domain" description="Mammalian cell entry C-terminal" evidence="3">
    <location>
        <begin position="120"/>
        <end position="302"/>
    </location>
</feature>
<dbReference type="InterPro" id="IPR003399">
    <property type="entry name" value="Mce/MlaD"/>
</dbReference>
<dbReference type="NCBIfam" id="TIGR00996">
    <property type="entry name" value="Mtu_fam_mce"/>
    <property type="match status" value="1"/>
</dbReference>
<keyword evidence="1" id="KW-1133">Transmembrane helix</keyword>
<accession>A0A502E386</accession>
<dbReference type="InterPro" id="IPR052336">
    <property type="entry name" value="MlaD_Phospholipid_Transporter"/>
</dbReference>
<dbReference type="InterPro" id="IPR024516">
    <property type="entry name" value="Mce_C"/>
</dbReference>
<dbReference type="AlphaFoldDB" id="A0A502E386"/>
<keyword evidence="5" id="KW-1185">Reference proteome</keyword>
<dbReference type="GO" id="GO:0005576">
    <property type="term" value="C:extracellular region"/>
    <property type="evidence" value="ECO:0007669"/>
    <property type="project" value="TreeGrafter"/>
</dbReference>
<dbReference type="PRINTS" id="PR01782">
    <property type="entry name" value="MCEVIRFACTOR"/>
</dbReference>
<gene>
    <name evidence="4" type="ORF">EAH80_21785</name>
</gene>
<evidence type="ECO:0000259" key="3">
    <source>
        <dbReference type="Pfam" id="PF11887"/>
    </source>
</evidence>
<dbReference type="RefSeq" id="WP_140695514.1">
    <property type="nucleotide sequence ID" value="NZ_RCZG01000010.1"/>
</dbReference>
<dbReference type="EMBL" id="RCZG01000010">
    <property type="protein sequence ID" value="TPG31987.1"/>
    <property type="molecule type" value="Genomic_DNA"/>
</dbReference>
<proteinExistence type="predicted"/>
<dbReference type="Pfam" id="PF11887">
    <property type="entry name" value="Mce4_CUP1"/>
    <property type="match status" value="1"/>
</dbReference>
<name>A0A502E386_9MYCO</name>
<evidence type="ECO:0000313" key="4">
    <source>
        <dbReference type="EMBL" id="TPG31987.1"/>
    </source>
</evidence>
<comment type="caution">
    <text evidence="4">The sequence shown here is derived from an EMBL/GenBank/DDBJ whole genome shotgun (WGS) entry which is preliminary data.</text>
</comment>
<dbReference type="PANTHER" id="PTHR33371:SF18">
    <property type="entry name" value="MCE-FAMILY PROTEIN MCE3C"/>
    <property type="match status" value="1"/>
</dbReference>
<evidence type="ECO:0000313" key="5">
    <source>
        <dbReference type="Proteomes" id="UP000320095"/>
    </source>
</evidence>
<dbReference type="OrthoDB" id="5241191at2"/>
<keyword evidence="1" id="KW-0812">Transmembrane</keyword>
<feature type="transmembrane region" description="Helical" evidence="1">
    <location>
        <begin position="12"/>
        <end position="33"/>
    </location>
</feature>
<keyword evidence="1" id="KW-0472">Membrane</keyword>
<dbReference type="PROSITE" id="PS51257">
    <property type="entry name" value="PROKAR_LIPOPROTEIN"/>
    <property type="match status" value="1"/>
</dbReference>
<evidence type="ECO:0000259" key="2">
    <source>
        <dbReference type="Pfam" id="PF02470"/>
    </source>
</evidence>